<dbReference type="RefSeq" id="WP_139246532.1">
    <property type="nucleotide sequence ID" value="NZ_FODV01000001.1"/>
</dbReference>
<feature type="domain" description="DUF7344" evidence="2">
    <location>
        <begin position="22"/>
        <end position="99"/>
    </location>
</feature>
<gene>
    <name evidence="3" type="ORF">SAMN04487948_10162</name>
</gene>
<organism evidence="3 4">
    <name type="scientific">Halogranum amylolyticum</name>
    <dbReference type="NCBI Taxonomy" id="660520"/>
    <lineage>
        <taxon>Archaea</taxon>
        <taxon>Methanobacteriati</taxon>
        <taxon>Methanobacteriota</taxon>
        <taxon>Stenosarchaea group</taxon>
        <taxon>Halobacteria</taxon>
        <taxon>Halobacteriales</taxon>
        <taxon>Haloferacaceae</taxon>
    </lineage>
</organism>
<dbReference type="Proteomes" id="UP000199126">
    <property type="component" value="Unassembled WGS sequence"/>
</dbReference>
<evidence type="ECO:0000313" key="3">
    <source>
        <dbReference type="EMBL" id="SEO20307.1"/>
    </source>
</evidence>
<dbReference type="OrthoDB" id="331021at2157"/>
<evidence type="ECO:0000313" key="4">
    <source>
        <dbReference type="Proteomes" id="UP000199126"/>
    </source>
</evidence>
<protein>
    <recommendedName>
        <fullName evidence="2">DUF7344 domain-containing protein</fullName>
    </recommendedName>
</protein>
<keyword evidence="1" id="KW-0812">Transmembrane</keyword>
<keyword evidence="4" id="KW-1185">Reference proteome</keyword>
<dbReference type="Pfam" id="PF24035">
    <property type="entry name" value="DUF7344"/>
    <property type="match status" value="1"/>
</dbReference>
<dbReference type="InterPro" id="IPR055768">
    <property type="entry name" value="DUF7344"/>
</dbReference>
<name>A0A1H8MSI4_9EURY</name>
<sequence length="184" mass="20126">MPSPFQSLSGAAPDSLERTDLYDALSSERRQIALEHLHSHIGPLSVQDLAAYVASVETGESPPPKDDQRSVHIALHQTHLPKLDQLGLLEYDQDAGVVRPLYTDDVTAYLEVVPDEEFSWGEYYLGLAILALTVQLVGWVSGPAVTFLSAGSVTTALLLLIAGSALYQILTQRRLIRGEKQPHQ</sequence>
<evidence type="ECO:0000256" key="1">
    <source>
        <dbReference type="SAM" id="Phobius"/>
    </source>
</evidence>
<evidence type="ECO:0000259" key="2">
    <source>
        <dbReference type="Pfam" id="PF24035"/>
    </source>
</evidence>
<accession>A0A1H8MSI4</accession>
<keyword evidence="1" id="KW-1133">Transmembrane helix</keyword>
<feature type="transmembrane region" description="Helical" evidence="1">
    <location>
        <begin position="147"/>
        <end position="170"/>
    </location>
</feature>
<reference evidence="4" key="1">
    <citation type="submission" date="2016-10" db="EMBL/GenBank/DDBJ databases">
        <authorList>
            <person name="Varghese N."/>
            <person name="Submissions S."/>
        </authorList>
    </citation>
    <scope>NUCLEOTIDE SEQUENCE [LARGE SCALE GENOMIC DNA]</scope>
    <source>
        <strain evidence="4">CGMCC 1.10121</strain>
    </source>
</reference>
<dbReference type="AlphaFoldDB" id="A0A1H8MSI4"/>
<dbReference type="EMBL" id="FODV01000001">
    <property type="protein sequence ID" value="SEO20307.1"/>
    <property type="molecule type" value="Genomic_DNA"/>
</dbReference>
<keyword evidence="1" id="KW-0472">Membrane</keyword>
<proteinExistence type="predicted"/>